<reference evidence="2 3" key="1">
    <citation type="submission" date="2023-03" db="EMBL/GenBank/DDBJ databases">
        <title>WGS of Gossypium arboreum.</title>
        <authorList>
            <person name="Yu D."/>
        </authorList>
    </citation>
    <scope>NUCLEOTIDE SEQUENCE [LARGE SCALE GENOMIC DNA]</scope>
    <source>
        <tissue evidence="2">Leaf</tissue>
    </source>
</reference>
<dbReference type="CDD" id="cd06222">
    <property type="entry name" value="RNase_H_like"/>
    <property type="match status" value="1"/>
</dbReference>
<accession>A0ABR0NAH1</accession>
<dbReference type="Gene3D" id="3.30.420.10">
    <property type="entry name" value="Ribonuclease H-like superfamily/Ribonuclease H"/>
    <property type="match status" value="1"/>
</dbReference>
<feature type="domain" description="RNase H type-1" evidence="1">
    <location>
        <begin position="24"/>
        <end position="102"/>
    </location>
</feature>
<dbReference type="InterPro" id="IPR036397">
    <property type="entry name" value="RNaseH_sf"/>
</dbReference>
<sequence>MLENIDHALRTCPLASSLEKVKLNADGGVDVKFGNAMAEVVVRGPKGDWIFGYGLNLRVSSILDAKLQVILDGVRIAWDKGVCRLLVKSDSKSAVETILGIVKIGTHKVGLESCSWMKRDW</sequence>
<dbReference type="PANTHER" id="PTHR47723">
    <property type="entry name" value="OS05G0353850 PROTEIN"/>
    <property type="match status" value="1"/>
</dbReference>
<dbReference type="InterPro" id="IPR053151">
    <property type="entry name" value="RNase_H-like"/>
</dbReference>
<protein>
    <recommendedName>
        <fullName evidence="1">RNase H type-1 domain-containing protein</fullName>
    </recommendedName>
</protein>
<dbReference type="InterPro" id="IPR012337">
    <property type="entry name" value="RNaseH-like_sf"/>
</dbReference>
<keyword evidence="3" id="KW-1185">Reference proteome</keyword>
<dbReference type="Proteomes" id="UP001358586">
    <property type="component" value="Chromosome 11"/>
</dbReference>
<gene>
    <name evidence="2" type="ORF">PVK06_041471</name>
</gene>
<dbReference type="Pfam" id="PF13456">
    <property type="entry name" value="RVT_3"/>
    <property type="match status" value="1"/>
</dbReference>
<evidence type="ECO:0000313" key="3">
    <source>
        <dbReference type="Proteomes" id="UP001358586"/>
    </source>
</evidence>
<dbReference type="PANTHER" id="PTHR47723:SF19">
    <property type="entry name" value="POLYNUCLEOTIDYL TRANSFERASE, RIBONUCLEASE H-LIKE SUPERFAMILY PROTEIN"/>
    <property type="match status" value="1"/>
</dbReference>
<name>A0ABR0NAH1_GOSAR</name>
<organism evidence="2 3">
    <name type="scientific">Gossypium arboreum</name>
    <name type="common">Tree cotton</name>
    <name type="synonym">Gossypium nanking</name>
    <dbReference type="NCBI Taxonomy" id="29729"/>
    <lineage>
        <taxon>Eukaryota</taxon>
        <taxon>Viridiplantae</taxon>
        <taxon>Streptophyta</taxon>
        <taxon>Embryophyta</taxon>
        <taxon>Tracheophyta</taxon>
        <taxon>Spermatophyta</taxon>
        <taxon>Magnoliopsida</taxon>
        <taxon>eudicotyledons</taxon>
        <taxon>Gunneridae</taxon>
        <taxon>Pentapetalae</taxon>
        <taxon>rosids</taxon>
        <taxon>malvids</taxon>
        <taxon>Malvales</taxon>
        <taxon>Malvaceae</taxon>
        <taxon>Malvoideae</taxon>
        <taxon>Gossypium</taxon>
    </lineage>
</organism>
<evidence type="ECO:0000259" key="1">
    <source>
        <dbReference type="Pfam" id="PF13456"/>
    </source>
</evidence>
<proteinExistence type="predicted"/>
<dbReference type="SUPFAM" id="SSF53098">
    <property type="entry name" value="Ribonuclease H-like"/>
    <property type="match status" value="1"/>
</dbReference>
<comment type="caution">
    <text evidence="2">The sequence shown here is derived from an EMBL/GenBank/DDBJ whole genome shotgun (WGS) entry which is preliminary data.</text>
</comment>
<dbReference type="InterPro" id="IPR002156">
    <property type="entry name" value="RNaseH_domain"/>
</dbReference>
<evidence type="ECO:0000313" key="2">
    <source>
        <dbReference type="EMBL" id="KAK5786825.1"/>
    </source>
</evidence>
<dbReference type="EMBL" id="JARKNE010000011">
    <property type="protein sequence ID" value="KAK5786825.1"/>
    <property type="molecule type" value="Genomic_DNA"/>
</dbReference>
<dbReference type="InterPro" id="IPR044730">
    <property type="entry name" value="RNase_H-like_dom_plant"/>
</dbReference>